<evidence type="ECO:0000256" key="5">
    <source>
        <dbReference type="ARBA" id="ARBA00023136"/>
    </source>
</evidence>
<proteinExistence type="predicted"/>
<keyword evidence="3 7" id="KW-0812">Transmembrane</keyword>
<feature type="transmembrane region" description="Helical" evidence="7">
    <location>
        <begin position="90"/>
        <end position="110"/>
    </location>
</feature>
<evidence type="ECO:0000256" key="3">
    <source>
        <dbReference type="ARBA" id="ARBA00022692"/>
    </source>
</evidence>
<organism evidence="9 10">
    <name type="scientific">Ancylostoma ceylanicum</name>
    <dbReference type="NCBI Taxonomy" id="53326"/>
    <lineage>
        <taxon>Eukaryota</taxon>
        <taxon>Metazoa</taxon>
        <taxon>Ecdysozoa</taxon>
        <taxon>Nematoda</taxon>
        <taxon>Chromadorea</taxon>
        <taxon>Rhabditida</taxon>
        <taxon>Rhabditina</taxon>
        <taxon>Rhabditomorpha</taxon>
        <taxon>Strongyloidea</taxon>
        <taxon>Ancylostomatidae</taxon>
        <taxon>Ancylostomatinae</taxon>
        <taxon>Ancylostoma</taxon>
    </lineage>
</organism>
<dbReference type="Gene3D" id="1.20.1250.20">
    <property type="entry name" value="MFS general substrate transporter like domains"/>
    <property type="match status" value="1"/>
</dbReference>
<reference evidence="10" key="1">
    <citation type="journal article" date="2015" name="Nat. Genet.">
        <title>The genome and transcriptome of the zoonotic hookworm Ancylostoma ceylanicum identify infection-specific gene families.</title>
        <authorList>
            <person name="Schwarz E.M."/>
            <person name="Hu Y."/>
            <person name="Antoshechkin I."/>
            <person name="Miller M.M."/>
            <person name="Sternberg P.W."/>
            <person name="Aroian R.V."/>
        </authorList>
    </citation>
    <scope>NUCLEOTIDE SEQUENCE</scope>
    <source>
        <strain evidence="10">HY135</strain>
    </source>
</reference>
<dbReference type="PANTHER" id="PTHR23506:SF26">
    <property type="entry name" value="MFS-TYPE TRANSPORTER SLC18B1"/>
    <property type="match status" value="1"/>
</dbReference>
<accession>A0A016UWT3</accession>
<dbReference type="AlphaFoldDB" id="A0A016UWT3"/>
<dbReference type="Proteomes" id="UP000024635">
    <property type="component" value="Unassembled WGS sequence"/>
</dbReference>
<feature type="domain" description="Major facilitator superfamily (MFS) profile" evidence="8">
    <location>
        <begin position="56"/>
        <end position="258"/>
    </location>
</feature>
<feature type="transmembrane region" description="Helical" evidence="7">
    <location>
        <begin position="233"/>
        <end position="253"/>
    </location>
</feature>
<evidence type="ECO:0000256" key="4">
    <source>
        <dbReference type="ARBA" id="ARBA00022989"/>
    </source>
</evidence>
<sequence>MIPDSAAEASERELQQSTEENGEIVDVSETQPLLDNGEPATPKTTFSSFTAREWGILVMLASANLWSIVAFSCIAPFYPMEAKKKGLSDFEIGLTFGIFELMIFLASPIAGKLMPRFGPKNLFTIGLTSTGTIAILFGFIDLIPTRREFFIASLIIRILEGIGEAAFVTSSFTINANCFPGMLSTILVRPPSFFHVPGKILTFQGILQTCGGIGFSLGPFLGGILYDMGGFRLPFYSLGVAMFLMAFLSRWLIPRDQG</sequence>
<dbReference type="InterPro" id="IPR050930">
    <property type="entry name" value="MFS_Vesicular_Transporter"/>
</dbReference>
<name>A0A016UWT3_9BILA</name>
<dbReference type="InterPro" id="IPR036259">
    <property type="entry name" value="MFS_trans_sf"/>
</dbReference>
<evidence type="ECO:0000256" key="6">
    <source>
        <dbReference type="SAM" id="MobiDB-lite"/>
    </source>
</evidence>
<feature type="transmembrane region" description="Helical" evidence="7">
    <location>
        <begin position="122"/>
        <end position="144"/>
    </location>
</feature>
<evidence type="ECO:0000259" key="8">
    <source>
        <dbReference type="PROSITE" id="PS50850"/>
    </source>
</evidence>
<feature type="transmembrane region" description="Helical" evidence="7">
    <location>
        <begin position="165"/>
        <end position="186"/>
    </location>
</feature>
<feature type="transmembrane region" description="Helical" evidence="7">
    <location>
        <begin position="54"/>
        <end position="78"/>
    </location>
</feature>
<dbReference type="EMBL" id="JARK01001360">
    <property type="protein sequence ID" value="EYC19451.1"/>
    <property type="molecule type" value="Genomic_DNA"/>
</dbReference>
<dbReference type="PANTHER" id="PTHR23506">
    <property type="entry name" value="GH10249P"/>
    <property type="match status" value="1"/>
</dbReference>
<feature type="region of interest" description="Disordered" evidence="6">
    <location>
        <begin position="1"/>
        <end position="41"/>
    </location>
</feature>
<dbReference type="Pfam" id="PF07690">
    <property type="entry name" value="MFS_1"/>
    <property type="match status" value="1"/>
</dbReference>
<keyword evidence="5 7" id="KW-0472">Membrane</keyword>
<dbReference type="SUPFAM" id="SSF103473">
    <property type="entry name" value="MFS general substrate transporter"/>
    <property type="match status" value="1"/>
</dbReference>
<dbReference type="GO" id="GO:0022857">
    <property type="term" value="F:transmembrane transporter activity"/>
    <property type="evidence" value="ECO:0007669"/>
    <property type="project" value="InterPro"/>
</dbReference>
<dbReference type="InterPro" id="IPR020846">
    <property type="entry name" value="MFS_dom"/>
</dbReference>
<comment type="caution">
    <text evidence="9">The sequence shown here is derived from an EMBL/GenBank/DDBJ whole genome shotgun (WGS) entry which is preliminary data.</text>
</comment>
<keyword evidence="4 7" id="KW-1133">Transmembrane helix</keyword>
<dbReference type="GO" id="GO:0016020">
    <property type="term" value="C:membrane"/>
    <property type="evidence" value="ECO:0007669"/>
    <property type="project" value="UniProtKB-SubCell"/>
</dbReference>
<evidence type="ECO:0000313" key="9">
    <source>
        <dbReference type="EMBL" id="EYC19451.1"/>
    </source>
</evidence>
<feature type="transmembrane region" description="Helical" evidence="7">
    <location>
        <begin position="206"/>
        <end position="226"/>
    </location>
</feature>
<gene>
    <name evidence="9" type="primary">Acey_s0024.g1086</name>
    <name evidence="9" type="ORF">Y032_0024g1086</name>
</gene>
<dbReference type="STRING" id="53326.A0A016UWT3"/>
<protein>
    <recommendedName>
        <fullName evidence="8">Major facilitator superfamily (MFS) profile domain-containing protein</fullName>
    </recommendedName>
</protein>
<evidence type="ECO:0000256" key="7">
    <source>
        <dbReference type="SAM" id="Phobius"/>
    </source>
</evidence>
<dbReference type="PROSITE" id="PS50850">
    <property type="entry name" value="MFS"/>
    <property type="match status" value="1"/>
</dbReference>
<dbReference type="InterPro" id="IPR011701">
    <property type="entry name" value="MFS"/>
</dbReference>
<evidence type="ECO:0000256" key="2">
    <source>
        <dbReference type="ARBA" id="ARBA00022448"/>
    </source>
</evidence>
<keyword evidence="2" id="KW-0813">Transport</keyword>
<evidence type="ECO:0000313" key="10">
    <source>
        <dbReference type="Proteomes" id="UP000024635"/>
    </source>
</evidence>
<keyword evidence="10" id="KW-1185">Reference proteome</keyword>
<evidence type="ECO:0000256" key="1">
    <source>
        <dbReference type="ARBA" id="ARBA00004141"/>
    </source>
</evidence>
<comment type="subcellular location">
    <subcellularLocation>
        <location evidence="1">Membrane</location>
        <topology evidence="1">Multi-pass membrane protein</topology>
    </subcellularLocation>
</comment>
<dbReference type="OrthoDB" id="446368at2759"/>